<organism evidence="1 2">
    <name type="scientific">Cirrhinus molitorella</name>
    <name type="common">mud carp</name>
    <dbReference type="NCBI Taxonomy" id="172907"/>
    <lineage>
        <taxon>Eukaryota</taxon>
        <taxon>Metazoa</taxon>
        <taxon>Chordata</taxon>
        <taxon>Craniata</taxon>
        <taxon>Vertebrata</taxon>
        <taxon>Euteleostomi</taxon>
        <taxon>Actinopterygii</taxon>
        <taxon>Neopterygii</taxon>
        <taxon>Teleostei</taxon>
        <taxon>Ostariophysi</taxon>
        <taxon>Cypriniformes</taxon>
        <taxon>Cyprinidae</taxon>
        <taxon>Labeoninae</taxon>
        <taxon>Labeonini</taxon>
        <taxon>Cirrhinus</taxon>
    </lineage>
</organism>
<sequence length="88" mass="9943">MDRRVMSLDHTEFLGRADRRNGHLLVDRLQRSITPAGRCAEARGGTRIIPTPSFTQHSLLNAAIWLESNQQPLNHEAVPLPMSHRSHV</sequence>
<gene>
    <name evidence="1" type="ORF">Q8A67_012774</name>
</gene>
<protein>
    <submittedName>
        <fullName evidence="1">Uncharacterized protein</fullName>
    </submittedName>
</protein>
<name>A0AA88TLL1_9TELE</name>
<evidence type="ECO:0000313" key="1">
    <source>
        <dbReference type="EMBL" id="KAK2892786.1"/>
    </source>
</evidence>
<dbReference type="AlphaFoldDB" id="A0AA88TLL1"/>
<dbReference type="Proteomes" id="UP001187343">
    <property type="component" value="Unassembled WGS sequence"/>
</dbReference>
<comment type="caution">
    <text evidence="1">The sequence shown here is derived from an EMBL/GenBank/DDBJ whole genome shotgun (WGS) entry which is preliminary data.</text>
</comment>
<proteinExistence type="predicted"/>
<evidence type="ECO:0000313" key="2">
    <source>
        <dbReference type="Proteomes" id="UP001187343"/>
    </source>
</evidence>
<reference evidence="1" key="1">
    <citation type="submission" date="2023-08" db="EMBL/GenBank/DDBJ databases">
        <title>Chromosome-level Genome Assembly of mud carp (Cirrhinus molitorella).</title>
        <authorList>
            <person name="Liu H."/>
        </authorList>
    </citation>
    <scope>NUCLEOTIDE SEQUENCE</scope>
    <source>
        <strain evidence="1">Prfri</strain>
        <tissue evidence="1">Muscle</tissue>
    </source>
</reference>
<keyword evidence="2" id="KW-1185">Reference proteome</keyword>
<accession>A0AA88TLL1</accession>
<dbReference type="EMBL" id="JAUYZG010000012">
    <property type="protein sequence ID" value="KAK2892786.1"/>
    <property type="molecule type" value="Genomic_DNA"/>
</dbReference>